<comment type="caution">
    <text evidence="9">The sequence shown here is derived from an EMBL/GenBank/DDBJ whole genome shotgun (WGS) entry which is preliminary data.</text>
</comment>
<dbReference type="Proteomes" id="UP000765802">
    <property type="component" value="Unassembled WGS sequence"/>
</dbReference>
<dbReference type="InterPro" id="IPR000933">
    <property type="entry name" value="Glyco_hydro_29"/>
</dbReference>
<evidence type="ECO:0000313" key="10">
    <source>
        <dbReference type="Proteomes" id="UP000765802"/>
    </source>
</evidence>
<feature type="signal peptide" evidence="7">
    <location>
        <begin position="1"/>
        <end position="21"/>
    </location>
</feature>
<protein>
    <recommendedName>
        <fullName evidence="3">alpha-L-fucosidase</fullName>
        <ecNumber evidence="3">3.2.1.51</ecNumber>
    </recommendedName>
</protein>
<dbReference type="Gene3D" id="2.60.40.1180">
    <property type="entry name" value="Golgi alpha-mannosidase II"/>
    <property type="match status" value="1"/>
</dbReference>
<evidence type="ECO:0000256" key="2">
    <source>
        <dbReference type="ARBA" id="ARBA00007951"/>
    </source>
</evidence>
<accession>A0ABR7MDU1</accession>
<dbReference type="InterPro" id="IPR017853">
    <property type="entry name" value="GH"/>
</dbReference>
<evidence type="ECO:0000256" key="7">
    <source>
        <dbReference type="SAM" id="SignalP"/>
    </source>
</evidence>
<feature type="chain" id="PRO_5047327162" description="alpha-L-fucosidase" evidence="7">
    <location>
        <begin position="22"/>
        <end position="483"/>
    </location>
</feature>
<evidence type="ECO:0000256" key="5">
    <source>
        <dbReference type="ARBA" id="ARBA00022801"/>
    </source>
</evidence>
<keyword evidence="5" id="KW-0378">Hydrolase</keyword>
<keyword evidence="4 7" id="KW-0732">Signal</keyword>
<dbReference type="InterPro" id="IPR016286">
    <property type="entry name" value="FUC_metazoa-typ"/>
</dbReference>
<dbReference type="PANTHER" id="PTHR10030:SF37">
    <property type="entry name" value="ALPHA-L-FUCOSIDASE-RELATED"/>
    <property type="match status" value="1"/>
</dbReference>
<dbReference type="EC" id="3.2.1.51" evidence="3"/>
<gene>
    <name evidence="9" type="ORF">BC349_19290</name>
</gene>
<comment type="similarity">
    <text evidence="2">Belongs to the glycosyl hydrolase 29 family.</text>
</comment>
<dbReference type="RefSeq" id="WP_187258525.1">
    <property type="nucleotide sequence ID" value="NZ_JBHULF010000009.1"/>
</dbReference>
<sequence length="483" mass="55255">MKKIVSLLCLVLLAWTLPAQQFEPNWNSLNKRKMPDWFQQDKFGIFIHWGLYAVPAYAPVIPNSGYSYAEWYWYRLHEKQIDFLTFHQKNYGRDFTYEQFEPMFRAELFDPNQWAEVFKKSGAKYVVLTSKHHEGYCLWPSAEADKTWGRSWNAVTGTPRRDLLGDLTNAVRDKGLRMGYYYSLYEWFNPLWLTDRKRYVDEHMIPQFRDLVTKYRPSVIFSDGEWDLSDTAWKSESLLAWLFNESPVAKEVVVDDRWGNNTRGKNTGATYTTSEYGSGMDASVVWEESQGIGHSYGYNRNEKLEDYKSSHDLVLMLVDIVSRGGNLLLDIGPTADGRIPVIMQQRLTDMGKWLEVNGEAIYGTSAFRINCQWSEGKRPDKKDDSYMSGYSVANLVKPAAGRAHIECFFTAKGKDLYVMLPQYRSTVLLRDLKLAAGATASVLGSSKSLPLKQSGAHTRIDLSGFKPGEIAADLLVIKISNAL</sequence>
<evidence type="ECO:0000256" key="6">
    <source>
        <dbReference type="ARBA" id="ARBA00023295"/>
    </source>
</evidence>
<dbReference type="PANTHER" id="PTHR10030">
    <property type="entry name" value="ALPHA-L-FUCOSIDASE"/>
    <property type="match status" value="1"/>
</dbReference>
<dbReference type="EMBL" id="MBUA01000032">
    <property type="protein sequence ID" value="MBC6493205.1"/>
    <property type="molecule type" value="Genomic_DNA"/>
</dbReference>
<name>A0ABR7MDU1_9BACT</name>
<dbReference type="InterPro" id="IPR013780">
    <property type="entry name" value="Glyco_hydro_b"/>
</dbReference>
<evidence type="ECO:0000256" key="4">
    <source>
        <dbReference type="ARBA" id="ARBA00022729"/>
    </source>
</evidence>
<feature type="domain" description="Glycoside hydrolase family 29 N-terminal" evidence="8">
    <location>
        <begin position="19"/>
        <end position="359"/>
    </location>
</feature>
<reference evidence="9 10" key="1">
    <citation type="submission" date="2016-07" db="EMBL/GenBank/DDBJ databases">
        <title>Genome analysis of Flavihumibacter stibioxidans YS-17.</title>
        <authorList>
            <person name="Shi K."/>
            <person name="Han Y."/>
            <person name="Wang G."/>
        </authorList>
    </citation>
    <scope>NUCLEOTIDE SEQUENCE [LARGE SCALE GENOMIC DNA]</scope>
    <source>
        <strain evidence="9 10">YS-17</strain>
    </source>
</reference>
<organism evidence="9 10">
    <name type="scientific">Flavihumibacter stibioxidans</name>
    <dbReference type="NCBI Taxonomy" id="1834163"/>
    <lineage>
        <taxon>Bacteria</taxon>
        <taxon>Pseudomonadati</taxon>
        <taxon>Bacteroidota</taxon>
        <taxon>Chitinophagia</taxon>
        <taxon>Chitinophagales</taxon>
        <taxon>Chitinophagaceae</taxon>
        <taxon>Flavihumibacter</taxon>
    </lineage>
</organism>
<evidence type="ECO:0000313" key="9">
    <source>
        <dbReference type="EMBL" id="MBC6493205.1"/>
    </source>
</evidence>
<comment type="function">
    <text evidence="1">Alpha-L-fucosidase is responsible for hydrolyzing the alpha-1,6-linked fucose joined to the reducing-end N-acetylglucosamine of the carbohydrate moieties of glycoproteins.</text>
</comment>
<evidence type="ECO:0000259" key="8">
    <source>
        <dbReference type="Pfam" id="PF01120"/>
    </source>
</evidence>
<keyword evidence="6" id="KW-0326">Glycosidase</keyword>
<evidence type="ECO:0000256" key="3">
    <source>
        <dbReference type="ARBA" id="ARBA00012662"/>
    </source>
</evidence>
<dbReference type="PRINTS" id="PR00741">
    <property type="entry name" value="GLHYDRLASE29"/>
</dbReference>
<dbReference type="SMART" id="SM00812">
    <property type="entry name" value="Alpha_L_fucos"/>
    <property type="match status" value="1"/>
</dbReference>
<dbReference type="Pfam" id="PF01120">
    <property type="entry name" value="Alpha_L_fucos"/>
    <property type="match status" value="1"/>
</dbReference>
<keyword evidence="10" id="KW-1185">Reference proteome</keyword>
<dbReference type="InterPro" id="IPR057739">
    <property type="entry name" value="Glyco_hydro_29_N"/>
</dbReference>
<evidence type="ECO:0000256" key="1">
    <source>
        <dbReference type="ARBA" id="ARBA00004071"/>
    </source>
</evidence>
<proteinExistence type="inferred from homology"/>
<dbReference type="SUPFAM" id="SSF51445">
    <property type="entry name" value="(Trans)glycosidases"/>
    <property type="match status" value="1"/>
</dbReference>
<dbReference type="Gene3D" id="3.20.20.80">
    <property type="entry name" value="Glycosidases"/>
    <property type="match status" value="1"/>
</dbReference>